<gene>
    <name evidence="1" type="ORF">KUCAC02_015703</name>
</gene>
<evidence type="ECO:0000313" key="2">
    <source>
        <dbReference type="Proteomes" id="UP001057452"/>
    </source>
</evidence>
<dbReference type="Proteomes" id="UP001057452">
    <property type="component" value="Chromosome 1"/>
</dbReference>
<evidence type="ECO:0000313" key="1">
    <source>
        <dbReference type="EMBL" id="KAI4832751.1"/>
    </source>
</evidence>
<organism evidence="1 2">
    <name type="scientific">Chaenocephalus aceratus</name>
    <name type="common">Blackfin icefish</name>
    <name type="synonym">Chaenichthys aceratus</name>
    <dbReference type="NCBI Taxonomy" id="36190"/>
    <lineage>
        <taxon>Eukaryota</taxon>
        <taxon>Metazoa</taxon>
        <taxon>Chordata</taxon>
        <taxon>Craniata</taxon>
        <taxon>Vertebrata</taxon>
        <taxon>Euteleostomi</taxon>
        <taxon>Actinopterygii</taxon>
        <taxon>Neopterygii</taxon>
        <taxon>Teleostei</taxon>
        <taxon>Neoteleostei</taxon>
        <taxon>Acanthomorphata</taxon>
        <taxon>Eupercaria</taxon>
        <taxon>Perciformes</taxon>
        <taxon>Notothenioidei</taxon>
        <taxon>Channichthyidae</taxon>
        <taxon>Chaenocephalus</taxon>
    </lineage>
</organism>
<comment type="caution">
    <text evidence="1">The sequence shown here is derived from an EMBL/GenBank/DDBJ whole genome shotgun (WGS) entry which is preliminary data.</text>
</comment>
<proteinExistence type="predicted"/>
<dbReference type="EMBL" id="CM043785">
    <property type="protein sequence ID" value="KAI4832751.1"/>
    <property type="molecule type" value="Genomic_DNA"/>
</dbReference>
<keyword evidence="2" id="KW-1185">Reference proteome</keyword>
<reference evidence="1" key="1">
    <citation type="submission" date="2022-05" db="EMBL/GenBank/DDBJ databases">
        <title>Chromosome-level genome of Chaenocephalus aceratus.</title>
        <authorList>
            <person name="Park H."/>
        </authorList>
    </citation>
    <scope>NUCLEOTIDE SEQUENCE</scope>
    <source>
        <strain evidence="1">KU_202001</strain>
    </source>
</reference>
<name>A0ACB9Y0B0_CHAAC</name>
<sequence length="117" mass="12950">MRGRFVTPQQTDVPRAVKRSRSSSHGPLTASFSRFPPQQPHLRSHSGGQQSSSADTLLTDRHRDGQTDTSVNLHHGGEPGKVTSSSPHHPLPGCQRGEPLHNDPLNSCRRCFLWRVD</sequence>
<protein>
    <submittedName>
        <fullName evidence="1">Uncharacterized protein</fullName>
    </submittedName>
</protein>
<accession>A0ACB9Y0B0</accession>